<dbReference type="Gene3D" id="1.10.10.10">
    <property type="entry name" value="Winged helix-like DNA-binding domain superfamily/Winged helix DNA-binding domain"/>
    <property type="match status" value="1"/>
</dbReference>
<evidence type="ECO:0000313" key="3">
    <source>
        <dbReference type="Proteomes" id="UP000247612"/>
    </source>
</evidence>
<proteinExistence type="predicted"/>
<sequence>MNQPQSLNSRFLVLTALLQIANELDACGNAYFTELTFKQWYFMLVVTHLFEKPPTLRAAADALGTSHQNAKQIAVKLQEKNYLKIEKDKSDSRSLRLIPTRKYQIASRQWLEKDREFALTIFKDVSLEELTTLYTACAKIEKNLKALQTDK</sequence>
<keyword evidence="3" id="KW-1185">Reference proteome</keyword>
<accession>A0A318KRY2</accession>
<dbReference type="EMBL" id="QJKH01000005">
    <property type="protein sequence ID" value="PXX79578.1"/>
    <property type="molecule type" value="Genomic_DNA"/>
</dbReference>
<dbReference type="Proteomes" id="UP000247612">
    <property type="component" value="Unassembled WGS sequence"/>
</dbReference>
<evidence type="ECO:0000313" key="2">
    <source>
        <dbReference type="EMBL" id="PXX79578.1"/>
    </source>
</evidence>
<dbReference type="RefSeq" id="WP_022936949.1">
    <property type="nucleotide sequence ID" value="NZ_CABKRQ010000002.1"/>
</dbReference>
<dbReference type="InterPro" id="IPR036388">
    <property type="entry name" value="WH-like_DNA-bd_sf"/>
</dbReference>
<keyword evidence="2" id="KW-0238">DNA-binding</keyword>
<dbReference type="GO" id="GO:0003700">
    <property type="term" value="F:DNA-binding transcription factor activity"/>
    <property type="evidence" value="ECO:0007669"/>
    <property type="project" value="InterPro"/>
</dbReference>
<dbReference type="STRING" id="1034346.GCA_000313565_00642"/>
<dbReference type="OrthoDB" id="1755545at2"/>
<dbReference type="SUPFAM" id="SSF46785">
    <property type="entry name" value="Winged helix' DNA-binding domain"/>
    <property type="match status" value="1"/>
</dbReference>
<dbReference type="AlphaFoldDB" id="A0A318KRY2"/>
<evidence type="ECO:0000259" key="1">
    <source>
        <dbReference type="SMART" id="SM00347"/>
    </source>
</evidence>
<organism evidence="2 3">
    <name type="scientific">Dielma fastidiosa</name>
    <dbReference type="NCBI Taxonomy" id="1034346"/>
    <lineage>
        <taxon>Bacteria</taxon>
        <taxon>Bacillati</taxon>
        <taxon>Bacillota</taxon>
        <taxon>Erysipelotrichia</taxon>
        <taxon>Erysipelotrichales</taxon>
        <taxon>Erysipelotrichaceae</taxon>
        <taxon>Dielma</taxon>
    </lineage>
</organism>
<comment type="caution">
    <text evidence="2">The sequence shown here is derived from an EMBL/GenBank/DDBJ whole genome shotgun (WGS) entry which is preliminary data.</text>
</comment>
<dbReference type="InterPro" id="IPR036390">
    <property type="entry name" value="WH_DNA-bd_sf"/>
</dbReference>
<gene>
    <name evidence="2" type="ORF">DES51_10548</name>
</gene>
<dbReference type="InterPro" id="IPR000835">
    <property type="entry name" value="HTH_MarR-typ"/>
</dbReference>
<reference evidence="2 3" key="1">
    <citation type="submission" date="2018-05" db="EMBL/GenBank/DDBJ databases">
        <title>Genomic Encyclopedia of Type Strains, Phase IV (KMG-IV): sequencing the most valuable type-strain genomes for metagenomic binning, comparative biology and taxonomic classification.</title>
        <authorList>
            <person name="Goeker M."/>
        </authorList>
    </citation>
    <scope>NUCLEOTIDE SEQUENCE [LARGE SCALE GENOMIC DNA]</scope>
    <source>
        <strain evidence="2 3">JC118</strain>
    </source>
</reference>
<name>A0A318KRY2_9FIRM</name>
<protein>
    <submittedName>
        <fullName evidence="2">DNA-binding MarR family transcriptional regulator</fullName>
    </submittedName>
</protein>
<dbReference type="SMART" id="SM00347">
    <property type="entry name" value="HTH_MARR"/>
    <property type="match status" value="1"/>
</dbReference>
<feature type="domain" description="HTH marR-type" evidence="1">
    <location>
        <begin position="32"/>
        <end position="130"/>
    </location>
</feature>
<dbReference type="GO" id="GO:0003677">
    <property type="term" value="F:DNA binding"/>
    <property type="evidence" value="ECO:0007669"/>
    <property type="project" value="UniProtKB-KW"/>
</dbReference>